<dbReference type="EMBL" id="ML120363">
    <property type="protein sequence ID" value="RPB03357.1"/>
    <property type="molecule type" value="Genomic_DNA"/>
</dbReference>
<sequence length="59" mass="6483">MPAHGSGRAAVEGAEHILQVVETWEALPQAIINRKYQSFHEKLQRVIPALCAGNNNFNG</sequence>
<evidence type="ECO:0000313" key="1">
    <source>
        <dbReference type="EMBL" id="RPB03357.1"/>
    </source>
</evidence>
<keyword evidence="2" id="KW-1185">Reference proteome</keyword>
<dbReference type="Proteomes" id="UP000276215">
    <property type="component" value="Unassembled WGS sequence"/>
</dbReference>
<protein>
    <submittedName>
        <fullName evidence="1">Uncharacterized protein</fullName>
    </submittedName>
</protein>
<organism evidence="1 2">
    <name type="scientific">Choiromyces venosus 120613-1</name>
    <dbReference type="NCBI Taxonomy" id="1336337"/>
    <lineage>
        <taxon>Eukaryota</taxon>
        <taxon>Fungi</taxon>
        <taxon>Dikarya</taxon>
        <taxon>Ascomycota</taxon>
        <taxon>Pezizomycotina</taxon>
        <taxon>Pezizomycetes</taxon>
        <taxon>Pezizales</taxon>
        <taxon>Tuberaceae</taxon>
        <taxon>Choiromyces</taxon>
    </lineage>
</organism>
<dbReference type="OrthoDB" id="3687914at2759"/>
<reference evidence="1 2" key="1">
    <citation type="journal article" date="2018" name="Nat. Ecol. Evol.">
        <title>Pezizomycetes genomes reveal the molecular basis of ectomycorrhizal truffle lifestyle.</title>
        <authorList>
            <person name="Murat C."/>
            <person name="Payen T."/>
            <person name="Noel B."/>
            <person name="Kuo A."/>
            <person name="Morin E."/>
            <person name="Chen J."/>
            <person name="Kohler A."/>
            <person name="Krizsan K."/>
            <person name="Balestrini R."/>
            <person name="Da Silva C."/>
            <person name="Montanini B."/>
            <person name="Hainaut M."/>
            <person name="Levati E."/>
            <person name="Barry K.W."/>
            <person name="Belfiori B."/>
            <person name="Cichocki N."/>
            <person name="Clum A."/>
            <person name="Dockter R.B."/>
            <person name="Fauchery L."/>
            <person name="Guy J."/>
            <person name="Iotti M."/>
            <person name="Le Tacon F."/>
            <person name="Lindquist E.A."/>
            <person name="Lipzen A."/>
            <person name="Malagnac F."/>
            <person name="Mello A."/>
            <person name="Molinier V."/>
            <person name="Miyauchi S."/>
            <person name="Poulain J."/>
            <person name="Riccioni C."/>
            <person name="Rubini A."/>
            <person name="Sitrit Y."/>
            <person name="Splivallo R."/>
            <person name="Traeger S."/>
            <person name="Wang M."/>
            <person name="Zifcakova L."/>
            <person name="Wipf D."/>
            <person name="Zambonelli A."/>
            <person name="Paolocci F."/>
            <person name="Nowrousian M."/>
            <person name="Ottonello S."/>
            <person name="Baldrian P."/>
            <person name="Spatafora J.W."/>
            <person name="Henrissat B."/>
            <person name="Nagy L.G."/>
            <person name="Aury J.M."/>
            <person name="Wincker P."/>
            <person name="Grigoriev I.V."/>
            <person name="Bonfante P."/>
            <person name="Martin F.M."/>
        </authorList>
    </citation>
    <scope>NUCLEOTIDE SEQUENCE [LARGE SCALE GENOMIC DNA]</scope>
    <source>
        <strain evidence="1 2">120613-1</strain>
    </source>
</reference>
<evidence type="ECO:0000313" key="2">
    <source>
        <dbReference type="Proteomes" id="UP000276215"/>
    </source>
</evidence>
<dbReference type="AlphaFoldDB" id="A0A3N4JYM8"/>
<accession>A0A3N4JYM8</accession>
<gene>
    <name evidence="1" type="ORF">L873DRAFT_1800965</name>
</gene>
<name>A0A3N4JYM8_9PEZI</name>
<proteinExistence type="predicted"/>